<keyword evidence="1" id="KW-1133">Transmembrane helix</keyword>
<dbReference type="RefSeq" id="WP_209698959.1">
    <property type="nucleotide sequence ID" value="NZ_BAAAVU010000024.1"/>
</dbReference>
<evidence type="ECO:0000256" key="1">
    <source>
        <dbReference type="SAM" id="Phobius"/>
    </source>
</evidence>
<dbReference type="Proteomes" id="UP000755585">
    <property type="component" value="Unassembled WGS sequence"/>
</dbReference>
<gene>
    <name evidence="2" type="ORF">JOF29_007552</name>
</gene>
<comment type="caution">
    <text evidence="2">The sequence shown here is derived from an EMBL/GenBank/DDBJ whole genome shotgun (WGS) entry which is preliminary data.</text>
</comment>
<name>A0ABS4UXP8_9ACTN</name>
<organism evidence="2 3">
    <name type="scientific">Kribbella aluminosa</name>
    <dbReference type="NCBI Taxonomy" id="416017"/>
    <lineage>
        <taxon>Bacteria</taxon>
        <taxon>Bacillati</taxon>
        <taxon>Actinomycetota</taxon>
        <taxon>Actinomycetes</taxon>
        <taxon>Propionibacteriales</taxon>
        <taxon>Kribbellaceae</taxon>
        <taxon>Kribbella</taxon>
    </lineage>
</organism>
<keyword evidence="1" id="KW-0812">Transmembrane</keyword>
<feature type="transmembrane region" description="Helical" evidence="1">
    <location>
        <begin position="6"/>
        <end position="24"/>
    </location>
</feature>
<accession>A0ABS4UXP8</accession>
<dbReference type="EMBL" id="JAGINT010000002">
    <property type="protein sequence ID" value="MBP2356442.1"/>
    <property type="molecule type" value="Genomic_DNA"/>
</dbReference>
<sequence length="53" mass="5575">MAGLPFLLSVLTVLGAAYLIWLGVSTVRRPPVLHAAGGRTPIRPCDRCSRGSA</sequence>
<proteinExistence type="predicted"/>
<reference evidence="2 3" key="1">
    <citation type="submission" date="2021-03" db="EMBL/GenBank/DDBJ databases">
        <title>Sequencing the genomes of 1000 actinobacteria strains.</title>
        <authorList>
            <person name="Klenk H.-P."/>
        </authorList>
    </citation>
    <scope>NUCLEOTIDE SEQUENCE [LARGE SCALE GENOMIC DNA]</scope>
    <source>
        <strain evidence="2 3">DSM 18824</strain>
    </source>
</reference>
<evidence type="ECO:0000313" key="3">
    <source>
        <dbReference type="Proteomes" id="UP000755585"/>
    </source>
</evidence>
<keyword evidence="1" id="KW-0472">Membrane</keyword>
<keyword evidence="3" id="KW-1185">Reference proteome</keyword>
<evidence type="ECO:0000313" key="2">
    <source>
        <dbReference type="EMBL" id="MBP2356442.1"/>
    </source>
</evidence>
<protein>
    <submittedName>
        <fullName evidence="2">Threonine/homoserine/homoserine lactone efflux protein</fullName>
    </submittedName>
</protein>